<evidence type="ECO:0000313" key="4">
    <source>
        <dbReference type="Proteomes" id="UP000276417"/>
    </source>
</evidence>
<evidence type="ECO:0000259" key="2">
    <source>
        <dbReference type="Pfam" id="PF09557"/>
    </source>
</evidence>
<dbReference type="AlphaFoldDB" id="A0A3G8YK13"/>
<gene>
    <name evidence="3" type="ORF">EHF33_00330</name>
</gene>
<evidence type="ECO:0000256" key="1">
    <source>
        <dbReference type="SAM" id="MobiDB-lite"/>
    </source>
</evidence>
<feature type="compositionally biased region" description="Basic and acidic residues" evidence="1">
    <location>
        <begin position="1"/>
        <end position="14"/>
    </location>
</feature>
<dbReference type="Pfam" id="PF09557">
    <property type="entry name" value="DUF2382"/>
    <property type="match status" value="1"/>
</dbReference>
<feature type="region of interest" description="Disordered" evidence="1">
    <location>
        <begin position="1"/>
        <end position="26"/>
    </location>
</feature>
<dbReference type="KEGG" id="dph:EHF33_00330"/>
<reference evidence="3 4" key="1">
    <citation type="submission" date="2018-11" db="EMBL/GenBank/DDBJ databases">
        <title>Deinococcus shelandsis sp. nov., isolated from South Shetland Islands soil of Antarctica.</title>
        <authorList>
            <person name="Tian J."/>
        </authorList>
    </citation>
    <scope>NUCLEOTIDE SEQUENCE [LARGE SCALE GENOMIC DNA]</scope>
    <source>
        <strain evidence="3 4">S14-83T</strain>
    </source>
</reference>
<sequence>MSRPEDGVDLKKSPQAEQGRGLDEAQQVTIREVRAPKEMANLTLYEERAQVAVERVSGRQITFQKRIIEEEVQIPVTLRREVLELTTALEGGTVKLNGELLEPGKTYQIILTEERPVVAREVYAVEQVEIRKEWISEVHQQTLTLGREVLDIGGAADLIREQQVGERLPETAPPFELPDDLKS</sequence>
<dbReference type="Proteomes" id="UP000276417">
    <property type="component" value="Chromosome 1"/>
</dbReference>
<dbReference type="PANTHER" id="PTHR38463">
    <property type="entry name" value="STRESS RESPONSE PROTEIN YSNF"/>
    <property type="match status" value="1"/>
</dbReference>
<keyword evidence="4" id="KW-1185">Reference proteome</keyword>
<dbReference type="InterPro" id="IPR052967">
    <property type="entry name" value="Stress_Response_Assoc"/>
</dbReference>
<dbReference type="InterPro" id="IPR019060">
    <property type="entry name" value="DUF2382"/>
</dbReference>
<dbReference type="OrthoDB" id="6647894at2"/>
<name>A0A3G8YK13_9DEIO</name>
<proteinExistence type="predicted"/>
<dbReference type="RefSeq" id="WP_124867100.1">
    <property type="nucleotide sequence ID" value="NZ_CP034183.1"/>
</dbReference>
<evidence type="ECO:0000313" key="3">
    <source>
        <dbReference type="EMBL" id="AZI41386.1"/>
    </source>
</evidence>
<accession>A0A3G8YK13</accession>
<organism evidence="3 4">
    <name type="scientific">Deinococcus psychrotolerans</name>
    <dbReference type="NCBI Taxonomy" id="2489213"/>
    <lineage>
        <taxon>Bacteria</taxon>
        <taxon>Thermotogati</taxon>
        <taxon>Deinococcota</taxon>
        <taxon>Deinococci</taxon>
        <taxon>Deinococcales</taxon>
        <taxon>Deinococcaceae</taxon>
        <taxon>Deinococcus</taxon>
    </lineage>
</organism>
<protein>
    <submittedName>
        <fullName evidence="3">DUF2382 domain-containing protein</fullName>
    </submittedName>
</protein>
<dbReference type="EMBL" id="CP034183">
    <property type="protein sequence ID" value="AZI41386.1"/>
    <property type="molecule type" value="Genomic_DNA"/>
</dbReference>
<dbReference type="PANTHER" id="PTHR38463:SF1">
    <property type="entry name" value="STRESS RESPONSE PROTEIN YSNF"/>
    <property type="match status" value="1"/>
</dbReference>
<feature type="domain" description="DUF2382" evidence="2">
    <location>
        <begin position="42"/>
        <end position="152"/>
    </location>
</feature>